<dbReference type="EMBL" id="KV440974">
    <property type="protein sequence ID" value="OAD77740.1"/>
    <property type="molecule type" value="Genomic_DNA"/>
</dbReference>
<dbReference type="GeneID" id="28995956"/>
<evidence type="ECO:0000256" key="3">
    <source>
        <dbReference type="ARBA" id="ARBA00022917"/>
    </source>
</evidence>
<dbReference type="Pfam" id="PF05198">
    <property type="entry name" value="IF3_N"/>
    <property type="match status" value="1"/>
</dbReference>
<keyword evidence="3" id="KW-0648">Protein biosynthesis</keyword>
<dbReference type="SUPFAM" id="SSF55200">
    <property type="entry name" value="Translation initiation factor IF3, C-terminal domain"/>
    <property type="match status" value="1"/>
</dbReference>
<dbReference type="GO" id="GO:0003743">
    <property type="term" value="F:translation initiation factor activity"/>
    <property type="evidence" value="ECO:0007669"/>
    <property type="project" value="UniProtKB-KW"/>
</dbReference>
<evidence type="ECO:0000256" key="1">
    <source>
        <dbReference type="ARBA" id="ARBA00005439"/>
    </source>
</evidence>
<dbReference type="Gene3D" id="3.10.20.80">
    <property type="entry name" value="Translation initiation factor 3 (IF-3), N-terminal domain"/>
    <property type="match status" value="1"/>
</dbReference>
<dbReference type="Pfam" id="PF00707">
    <property type="entry name" value="IF3_C"/>
    <property type="match status" value="1"/>
</dbReference>
<evidence type="ECO:0000313" key="6">
    <source>
        <dbReference type="EMBL" id="OAD77740.1"/>
    </source>
</evidence>
<dbReference type="SUPFAM" id="SSF54364">
    <property type="entry name" value="Translation initiation factor IF3, N-terminal domain"/>
    <property type="match status" value="1"/>
</dbReference>
<proteinExistence type="inferred from homology"/>
<accession>A0A163EB99</accession>
<dbReference type="AlphaFoldDB" id="A0A163EB99"/>
<evidence type="ECO:0000259" key="5">
    <source>
        <dbReference type="Pfam" id="PF05198"/>
    </source>
</evidence>
<dbReference type="NCBIfam" id="TIGR00168">
    <property type="entry name" value="infC"/>
    <property type="match status" value="1"/>
</dbReference>
<evidence type="ECO:0008006" key="8">
    <source>
        <dbReference type="Google" id="ProtNLM"/>
    </source>
</evidence>
<dbReference type="GO" id="GO:0070124">
    <property type="term" value="P:mitochondrial translational initiation"/>
    <property type="evidence" value="ECO:0007669"/>
    <property type="project" value="TreeGrafter"/>
</dbReference>
<comment type="similarity">
    <text evidence="1">Belongs to the IF-3 family.</text>
</comment>
<dbReference type="RefSeq" id="XP_018295780.1">
    <property type="nucleotide sequence ID" value="XM_018435050.1"/>
</dbReference>
<dbReference type="Proteomes" id="UP000077315">
    <property type="component" value="Unassembled WGS sequence"/>
</dbReference>
<dbReference type="InterPro" id="IPR036788">
    <property type="entry name" value="T_IF-3_C_sf"/>
</dbReference>
<dbReference type="InterPro" id="IPR036787">
    <property type="entry name" value="T_IF-3_N_sf"/>
</dbReference>
<evidence type="ECO:0000313" key="7">
    <source>
        <dbReference type="Proteomes" id="UP000077315"/>
    </source>
</evidence>
<feature type="domain" description="Translation initiation factor 3 N-terminal" evidence="5">
    <location>
        <begin position="68"/>
        <end position="135"/>
    </location>
</feature>
<dbReference type="PANTHER" id="PTHR10938">
    <property type="entry name" value="TRANSLATION INITIATION FACTOR IF-3"/>
    <property type="match status" value="1"/>
</dbReference>
<dbReference type="Gene3D" id="3.30.110.10">
    <property type="entry name" value="Translation initiation factor 3 (IF-3), C-terminal domain"/>
    <property type="match status" value="1"/>
</dbReference>
<organism evidence="6 7">
    <name type="scientific">Phycomyces blakesleeanus (strain ATCC 8743b / DSM 1359 / FGSC 10004 / NBRC 33097 / NRRL 1555)</name>
    <dbReference type="NCBI Taxonomy" id="763407"/>
    <lineage>
        <taxon>Eukaryota</taxon>
        <taxon>Fungi</taxon>
        <taxon>Fungi incertae sedis</taxon>
        <taxon>Mucoromycota</taxon>
        <taxon>Mucoromycotina</taxon>
        <taxon>Mucoromycetes</taxon>
        <taxon>Mucorales</taxon>
        <taxon>Phycomycetaceae</taxon>
        <taxon>Phycomyces</taxon>
    </lineage>
</organism>
<dbReference type="InterPro" id="IPR019814">
    <property type="entry name" value="Translation_initiation_fac_3_N"/>
</dbReference>
<dbReference type="FunCoup" id="A0A163EB99">
    <property type="interactions" value="209"/>
</dbReference>
<dbReference type="VEuPathDB" id="FungiDB:PHYBLDRAFT_164631"/>
<keyword evidence="7" id="KW-1185">Reference proteome</keyword>
<dbReference type="OrthoDB" id="21573at2759"/>
<dbReference type="PANTHER" id="PTHR10938:SF0">
    <property type="entry name" value="TRANSLATION INITIATION FACTOR IF-3, MITOCHONDRIAL"/>
    <property type="match status" value="1"/>
</dbReference>
<dbReference type="GO" id="GO:0043022">
    <property type="term" value="F:ribosome binding"/>
    <property type="evidence" value="ECO:0007669"/>
    <property type="project" value="TreeGrafter"/>
</dbReference>
<evidence type="ECO:0000259" key="4">
    <source>
        <dbReference type="Pfam" id="PF00707"/>
    </source>
</evidence>
<dbReference type="GO" id="GO:0032790">
    <property type="term" value="P:ribosome disassembly"/>
    <property type="evidence" value="ECO:0007669"/>
    <property type="project" value="TreeGrafter"/>
</dbReference>
<dbReference type="STRING" id="763407.A0A163EB99"/>
<dbReference type="InParanoid" id="A0A163EB99"/>
<dbReference type="InterPro" id="IPR001288">
    <property type="entry name" value="Translation_initiation_fac_3"/>
</dbReference>
<evidence type="ECO:0000256" key="2">
    <source>
        <dbReference type="ARBA" id="ARBA00022540"/>
    </source>
</evidence>
<keyword evidence="2" id="KW-0396">Initiation factor</keyword>
<gene>
    <name evidence="6" type="ORF">PHYBLDRAFT_164631</name>
</gene>
<name>A0A163EB99_PHYB8</name>
<dbReference type="InterPro" id="IPR019815">
    <property type="entry name" value="Translation_initiation_fac_3_C"/>
</dbReference>
<feature type="domain" description="Translation initiation factor 3 C-terminal" evidence="4">
    <location>
        <begin position="145"/>
        <end position="209"/>
    </location>
</feature>
<reference evidence="7" key="1">
    <citation type="submission" date="2015-06" db="EMBL/GenBank/DDBJ databases">
        <title>Expansion of signal transduction pathways in fungi by whole-genome duplication.</title>
        <authorList>
            <consortium name="DOE Joint Genome Institute"/>
            <person name="Corrochano L.M."/>
            <person name="Kuo A."/>
            <person name="Marcet-Houben M."/>
            <person name="Polaino S."/>
            <person name="Salamov A."/>
            <person name="Villalobos J.M."/>
            <person name="Alvarez M.I."/>
            <person name="Avalos J."/>
            <person name="Benito E.P."/>
            <person name="Benoit I."/>
            <person name="Burger G."/>
            <person name="Camino L.P."/>
            <person name="Canovas D."/>
            <person name="Cerda-Olmedo E."/>
            <person name="Cheng J.-F."/>
            <person name="Dominguez A."/>
            <person name="Elias M."/>
            <person name="Eslava A.P."/>
            <person name="Glaser F."/>
            <person name="Grimwood J."/>
            <person name="Gutierrez G."/>
            <person name="Heitman J."/>
            <person name="Henrissat B."/>
            <person name="Iturriaga E.A."/>
            <person name="Lang B.F."/>
            <person name="Lavin J.L."/>
            <person name="Lee S."/>
            <person name="Li W."/>
            <person name="Lindquist E."/>
            <person name="Lopez-Garcia S."/>
            <person name="Luque E.M."/>
            <person name="Marcos A.T."/>
            <person name="Martin J."/>
            <person name="McCluskey K."/>
            <person name="Medina H.R."/>
            <person name="Miralles-Duran A."/>
            <person name="Miyazaki A."/>
            <person name="Munoz-Torres E."/>
            <person name="Oguiza J.A."/>
            <person name="Ohm R."/>
            <person name="Olmedo M."/>
            <person name="Orejas M."/>
            <person name="Ortiz-Castellanos L."/>
            <person name="Pisabarro A.G."/>
            <person name="Rodriguez-Romero J."/>
            <person name="Ruiz-Herrera J."/>
            <person name="Ruiz-Vazquez R."/>
            <person name="Sanz C."/>
            <person name="Schackwitz W."/>
            <person name="Schmutz J."/>
            <person name="Shahriari M."/>
            <person name="Shelest E."/>
            <person name="Silva-Franco F."/>
            <person name="Soanes D."/>
            <person name="Syed K."/>
            <person name="Tagua V.G."/>
            <person name="Talbot N.J."/>
            <person name="Thon M."/>
            <person name="De vries R.P."/>
            <person name="Wiebenga A."/>
            <person name="Yadav J.S."/>
            <person name="Braun E.L."/>
            <person name="Baker S."/>
            <person name="Garre V."/>
            <person name="Horwitz B."/>
            <person name="Torres-Martinez S."/>
            <person name="Idnurm A."/>
            <person name="Herrera-Estrella A."/>
            <person name="Gabaldon T."/>
            <person name="Grigoriev I.V."/>
        </authorList>
    </citation>
    <scope>NUCLEOTIDE SEQUENCE [LARGE SCALE GENOMIC DNA]</scope>
    <source>
        <strain evidence="7">NRRL 1555(-)</strain>
    </source>
</reference>
<protein>
    <recommendedName>
        <fullName evidence="8">Translation initiation factor 3 N-terminal domain-containing protein</fullName>
    </recommendedName>
</protein>
<dbReference type="GO" id="GO:0005739">
    <property type="term" value="C:mitochondrion"/>
    <property type="evidence" value="ECO:0007669"/>
    <property type="project" value="TreeGrafter"/>
</dbReference>
<sequence>MNRQWMQSLCVCVRTHILERTVSNQTPLRAYGGLSSVRPPMGGFLKPRPPLPTRSATPIAPTDRLRRDEEITARFITLVDEKGQVHERIRLADALRRFDRSSYFLIEVDPSAEPNPVCRMFDKKAIFEKQKASKKKKQTTPESVLKEVSFGWNVSLHDMDHKLGRASQFLEKGNKVKVEIVSKKGQQRLDPKEQQKVIDQVISHLSAFRVTKPAAFSNGACQIQFEK</sequence>